<dbReference type="Proteomes" id="UP001194696">
    <property type="component" value="Unassembled WGS sequence"/>
</dbReference>
<organism evidence="1 2">
    <name type="scientific">Linnemannia gamsii</name>
    <dbReference type="NCBI Taxonomy" id="64522"/>
    <lineage>
        <taxon>Eukaryota</taxon>
        <taxon>Fungi</taxon>
        <taxon>Fungi incertae sedis</taxon>
        <taxon>Mucoromycota</taxon>
        <taxon>Mortierellomycotina</taxon>
        <taxon>Mortierellomycetes</taxon>
        <taxon>Mortierellales</taxon>
        <taxon>Mortierellaceae</taxon>
        <taxon>Linnemannia</taxon>
    </lineage>
</organism>
<comment type="caution">
    <text evidence="1">The sequence shown here is derived from an EMBL/GenBank/DDBJ whole genome shotgun (WGS) entry which is preliminary data.</text>
</comment>
<protein>
    <recommendedName>
        <fullName evidence="3">Invertebrate defensins family profile domain-containing protein</fullName>
    </recommendedName>
</protein>
<reference evidence="1 2" key="1">
    <citation type="journal article" date="2020" name="Fungal Divers.">
        <title>Resolving the Mortierellaceae phylogeny through synthesis of multi-gene phylogenetics and phylogenomics.</title>
        <authorList>
            <person name="Vandepol N."/>
            <person name="Liber J."/>
            <person name="Desiro A."/>
            <person name="Na H."/>
            <person name="Kennedy M."/>
            <person name="Barry K."/>
            <person name="Grigoriev I.V."/>
            <person name="Miller A.N."/>
            <person name="O'Donnell K."/>
            <person name="Stajich J.E."/>
            <person name="Bonito G."/>
        </authorList>
    </citation>
    <scope>NUCLEOTIDE SEQUENCE [LARGE SCALE GENOMIC DNA]</scope>
    <source>
        <strain evidence="1 2">AD045</strain>
    </source>
</reference>
<sequence>MFTSGKLSFLAAMIAAVGILGLTSINNHGPAFALAAPSPAPAPVPGLARGSSARVRRDVVPYYATSKDCIVKGAADDYCEKECKEAQHLGGFCDDNDYCTCYGDKPA</sequence>
<name>A0ABQ7JKW5_9FUNG</name>
<accession>A0ABQ7JKW5</accession>
<evidence type="ECO:0008006" key="3">
    <source>
        <dbReference type="Google" id="ProtNLM"/>
    </source>
</evidence>
<evidence type="ECO:0000313" key="1">
    <source>
        <dbReference type="EMBL" id="KAG0277489.1"/>
    </source>
</evidence>
<proteinExistence type="predicted"/>
<evidence type="ECO:0000313" key="2">
    <source>
        <dbReference type="Proteomes" id="UP001194696"/>
    </source>
</evidence>
<dbReference type="EMBL" id="JAAAIM010001561">
    <property type="protein sequence ID" value="KAG0277489.1"/>
    <property type="molecule type" value="Genomic_DNA"/>
</dbReference>
<gene>
    <name evidence="1" type="ORF">BGZ96_002846</name>
</gene>
<keyword evidence="2" id="KW-1185">Reference proteome</keyword>